<comment type="caution">
    <text evidence="2">The sequence shown here is derived from an EMBL/GenBank/DDBJ whole genome shotgun (WGS) entry which is preliminary data.</text>
</comment>
<organism evidence="2 3">
    <name type="scientific">Vitis vinifera</name>
    <name type="common">Grape</name>
    <dbReference type="NCBI Taxonomy" id="29760"/>
    <lineage>
        <taxon>Eukaryota</taxon>
        <taxon>Viridiplantae</taxon>
        <taxon>Streptophyta</taxon>
        <taxon>Embryophyta</taxon>
        <taxon>Tracheophyta</taxon>
        <taxon>Spermatophyta</taxon>
        <taxon>Magnoliopsida</taxon>
        <taxon>eudicotyledons</taxon>
        <taxon>Gunneridae</taxon>
        <taxon>Pentapetalae</taxon>
        <taxon>rosids</taxon>
        <taxon>Vitales</taxon>
        <taxon>Vitaceae</taxon>
        <taxon>Viteae</taxon>
        <taxon>Vitis</taxon>
    </lineage>
</organism>
<feature type="region of interest" description="Disordered" evidence="1">
    <location>
        <begin position="334"/>
        <end position="391"/>
    </location>
</feature>
<reference evidence="2 3" key="1">
    <citation type="journal article" date="2018" name="PLoS Genet.">
        <title>Population sequencing reveals clonal diversity and ancestral inbreeding in the grapevine cultivar Chardonnay.</title>
        <authorList>
            <person name="Roach M.J."/>
            <person name="Johnson D.L."/>
            <person name="Bohlmann J."/>
            <person name="van Vuuren H.J."/>
            <person name="Jones S.J."/>
            <person name="Pretorius I.S."/>
            <person name="Schmidt S.A."/>
            <person name="Borneman A.R."/>
        </authorList>
    </citation>
    <scope>NUCLEOTIDE SEQUENCE [LARGE SCALE GENOMIC DNA]</scope>
    <source>
        <strain evidence="3">cv. Chardonnay</strain>
        <tissue evidence="2">Leaf</tissue>
    </source>
</reference>
<accession>A0A438IWN2</accession>
<proteinExistence type="predicted"/>
<gene>
    <name evidence="2" type="ORF">CK203_026439</name>
</gene>
<name>A0A438IWN2_VITVI</name>
<sequence>MAAGSSPPYGRLSETVVMGRGPWLVVVIACKTRFTLVKDPDNHIWIAHVGYPDVLWSGHIYGSRPDVYAFLRPFLPVIFVFATTTSLLQISTRFRFSLGLKNVCKKEIYLLCPGRRCSREAYRQAEWEDIVSTEKAEGRVITFSKEQFNVGLRFPLPTLFKEFLHFSKIPPAFIHPNTVRVLMGCNIINMLYNLDLTLLEVLFVYSLKKGKNDIFSMSAHLSSLQLVTELPDLTKGGAKGHMVVRGVWAGLLERPGRPFSPNYSMELPDAKERHYGMLLTARNLMAVVRESQEYVVNILPRKMPNEVVPREHYILKDLPIYKEVKEADAEKRRALLDDREKRKNEGTLRKAPGQKRSAASPPQKAPAKKRRLVKNGKGVRESTPPKELVPPPITHEAEVIIEEPVNPAPHSISSGPGHVAGLNHSGPSMSVVARLATLAEEAASINHPGSPHSDVDAAEALCAAASPIMATPITATPMEEMGQRVRVCPPTSQAPCPCIGEGATFKEVALGTQSKVRTHRAASIARD</sequence>
<dbReference type="EMBL" id="QGNW01000079">
    <property type="protein sequence ID" value="RVX00885.1"/>
    <property type="molecule type" value="Genomic_DNA"/>
</dbReference>
<protein>
    <submittedName>
        <fullName evidence="2">Uncharacterized protein</fullName>
    </submittedName>
</protein>
<dbReference type="AlphaFoldDB" id="A0A438IWN2"/>
<evidence type="ECO:0000313" key="3">
    <source>
        <dbReference type="Proteomes" id="UP000288805"/>
    </source>
</evidence>
<evidence type="ECO:0000313" key="2">
    <source>
        <dbReference type="EMBL" id="RVX00885.1"/>
    </source>
</evidence>
<evidence type="ECO:0000256" key="1">
    <source>
        <dbReference type="SAM" id="MobiDB-lite"/>
    </source>
</evidence>
<dbReference type="Proteomes" id="UP000288805">
    <property type="component" value="Unassembled WGS sequence"/>
</dbReference>
<feature type="compositionally biased region" description="Basic and acidic residues" evidence="1">
    <location>
        <begin position="334"/>
        <end position="348"/>
    </location>
</feature>